<evidence type="ECO:0000256" key="1">
    <source>
        <dbReference type="SAM" id="MobiDB-lite"/>
    </source>
</evidence>
<feature type="compositionally biased region" description="Basic residues" evidence="1">
    <location>
        <begin position="108"/>
        <end position="120"/>
    </location>
</feature>
<evidence type="ECO:0000313" key="3">
    <source>
        <dbReference type="Proteomes" id="UP001642484"/>
    </source>
</evidence>
<protein>
    <submittedName>
        <fullName evidence="2">Uncharacterized protein</fullName>
    </submittedName>
</protein>
<name>A0ABP0RQK6_9DINO</name>
<sequence length="226" mass="25170">MVREGQRVESSLVQGNCRWLCCAFLCLNCMGQHTGALLHEHFESFLCLQEIARYPPDEEVQCRANLLTADEASRALSTGCRAEASVSRSRRGASNAPSRASLEDFLKSPRRSGRSGRVRSVRPTQRQPIDDNTSVPAEVYHGMLRLADEARARSTHRRAFAKDSGEPYLEHLDAARLRERAEDPSKTPTVEAPTMWRRPSSCATEVIERAWPPESSAAVVVPVQVI</sequence>
<organism evidence="2 3">
    <name type="scientific">Durusdinium trenchii</name>
    <dbReference type="NCBI Taxonomy" id="1381693"/>
    <lineage>
        <taxon>Eukaryota</taxon>
        <taxon>Sar</taxon>
        <taxon>Alveolata</taxon>
        <taxon>Dinophyceae</taxon>
        <taxon>Suessiales</taxon>
        <taxon>Symbiodiniaceae</taxon>
        <taxon>Durusdinium</taxon>
    </lineage>
</organism>
<comment type="caution">
    <text evidence="2">The sequence shown here is derived from an EMBL/GenBank/DDBJ whole genome shotgun (WGS) entry which is preliminary data.</text>
</comment>
<gene>
    <name evidence="2" type="ORF">CCMP2556_LOCUS48397</name>
</gene>
<reference evidence="2 3" key="1">
    <citation type="submission" date="2024-02" db="EMBL/GenBank/DDBJ databases">
        <authorList>
            <person name="Chen Y."/>
            <person name="Shah S."/>
            <person name="Dougan E. K."/>
            <person name="Thang M."/>
            <person name="Chan C."/>
        </authorList>
    </citation>
    <scope>NUCLEOTIDE SEQUENCE [LARGE SCALE GENOMIC DNA]</scope>
</reference>
<dbReference type="Proteomes" id="UP001642484">
    <property type="component" value="Unassembled WGS sequence"/>
</dbReference>
<evidence type="ECO:0000313" key="2">
    <source>
        <dbReference type="EMBL" id="CAK9102914.1"/>
    </source>
</evidence>
<feature type="compositionally biased region" description="Polar residues" evidence="1">
    <location>
        <begin position="124"/>
        <end position="135"/>
    </location>
</feature>
<dbReference type="EMBL" id="CAXAMN010026439">
    <property type="protein sequence ID" value="CAK9102914.1"/>
    <property type="molecule type" value="Genomic_DNA"/>
</dbReference>
<accession>A0ABP0RQK6</accession>
<proteinExistence type="predicted"/>
<feature type="region of interest" description="Disordered" evidence="1">
    <location>
        <begin position="86"/>
        <end position="136"/>
    </location>
</feature>
<keyword evidence="3" id="KW-1185">Reference proteome</keyword>